<keyword evidence="4" id="KW-1185">Reference proteome</keyword>
<gene>
    <name evidence="3" type="ORF">GCM10011312_20310</name>
</gene>
<feature type="domain" description="Secretion system C-terminal sorting" evidence="2">
    <location>
        <begin position="402"/>
        <end position="472"/>
    </location>
</feature>
<dbReference type="Pfam" id="PF07676">
    <property type="entry name" value="PD40"/>
    <property type="match status" value="1"/>
</dbReference>
<protein>
    <recommendedName>
        <fullName evidence="2">Secretion system C-terminal sorting domain-containing protein</fullName>
    </recommendedName>
</protein>
<evidence type="ECO:0000256" key="1">
    <source>
        <dbReference type="ARBA" id="ARBA00022729"/>
    </source>
</evidence>
<evidence type="ECO:0000259" key="2">
    <source>
        <dbReference type="Pfam" id="PF18962"/>
    </source>
</evidence>
<keyword evidence="1" id="KW-0732">Signal</keyword>
<dbReference type="RefSeq" id="WP_188442167.1">
    <property type="nucleotide sequence ID" value="NZ_BMGK01000008.1"/>
</dbReference>
<dbReference type="AlphaFoldDB" id="A0A8J2VBL2"/>
<dbReference type="Pfam" id="PF18962">
    <property type="entry name" value="Por_Secre_tail"/>
    <property type="match status" value="1"/>
</dbReference>
<evidence type="ECO:0000313" key="3">
    <source>
        <dbReference type="EMBL" id="GGD96718.1"/>
    </source>
</evidence>
<evidence type="ECO:0000313" key="4">
    <source>
        <dbReference type="Proteomes" id="UP000652231"/>
    </source>
</evidence>
<accession>A0A8J2VBL2</accession>
<dbReference type="EMBL" id="BMGK01000008">
    <property type="protein sequence ID" value="GGD96718.1"/>
    <property type="molecule type" value="Genomic_DNA"/>
</dbReference>
<reference evidence="3" key="2">
    <citation type="submission" date="2020-09" db="EMBL/GenBank/DDBJ databases">
        <authorList>
            <person name="Sun Q."/>
            <person name="Zhou Y."/>
        </authorList>
    </citation>
    <scope>NUCLEOTIDE SEQUENCE</scope>
    <source>
        <strain evidence="3">CGMCC 1.12924</strain>
    </source>
</reference>
<proteinExistence type="predicted"/>
<name>A0A8J2VBL2_9FLAO</name>
<dbReference type="Gene3D" id="2.120.10.30">
    <property type="entry name" value="TolB, C-terminal domain"/>
    <property type="match status" value="1"/>
</dbReference>
<comment type="caution">
    <text evidence="3">The sequence shown here is derived from an EMBL/GenBank/DDBJ whole genome shotgun (WGS) entry which is preliminary data.</text>
</comment>
<reference evidence="3" key="1">
    <citation type="journal article" date="2014" name="Int. J. Syst. Evol. Microbiol.">
        <title>Complete genome sequence of Corynebacterium casei LMG S-19264T (=DSM 44701T), isolated from a smear-ripened cheese.</title>
        <authorList>
            <consortium name="US DOE Joint Genome Institute (JGI-PGF)"/>
            <person name="Walter F."/>
            <person name="Albersmeier A."/>
            <person name="Kalinowski J."/>
            <person name="Ruckert C."/>
        </authorList>
    </citation>
    <scope>NUCLEOTIDE SEQUENCE</scope>
    <source>
        <strain evidence="3">CGMCC 1.12924</strain>
    </source>
</reference>
<organism evidence="3 4">
    <name type="scientific">Planktosalinus lacus</name>
    <dbReference type="NCBI Taxonomy" id="1526573"/>
    <lineage>
        <taxon>Bacteria</taxon>
        <taxon>Pseudomonadati</taxon>
        <taxon>Bacteroidota</taxon>
        <taxon>Flavobacteriia</taxon>
        <taxon>Flavobacteriales</taxon>
        <taxon>Flavobacteriaceae</taxon>
        <taxon>Planktosalinus</taxon>
    </lineage>
</organism>
<dbReference type="InterPro" id="IPR026444">
    <property type="entry name" value="Secre_tail"/>
</dbReference>
<dbReference type="InterPro" id="IPR011042">
    <property type="entry name" value="6-blade_b-propeller_TolB-like"/>
</dbReference>
<dbReference type="InterPro" id="IPR011659">
    <property type="entry name" value="WD40"/>
</dbReference>
<dbReference type="SUPFAM" id="SSF82171">
    <property type="entry name" value="DPP6 N-terminal domain-like"/>
    <property type="match status" value="1"/>
</dbReference>
<dbReference type="Gene3D" id="2.60.40.3080">
    <property type="match status" value="1"/>
</dbReference>
<dbReference type="Proteomes" id="UP000652231">
    <property type="component" value="Unassembled WGS sequence"/>
</dbReference>
<dbReference type="NCBIfam" id="TIGR04183">
    <property type="entry name" value="Por_Secre_tail"/>
    <property type="match status" value="1"/>
</dbReference>
<sequence>MKKTLLYFIPLFFTQIMFSQGRADIWYFGEQVGIDFSTGVPSILLNSSMDGFEASASISDCAGNLLFYTNGINVWDSTHTITPNGEGLLGHISTSQILIIPQTETNYFIIYSDFEGGVNGLRYSEFDTNLNGGLGDIKSATKNTLLHNNASERMAATYNADKTGIWLLTMNISSTSFYNYLITNTGISTPEITPINHSIFATCCELMKFSPDGNWLAYTNSNSSSGGDSKLFTFNNLTGELFFHSTLPRNTATNETQYGISFSPNSSKLYISTLYNIQTDGAFNRLYQYNLESTDIPQSQFTVFTETFPGSGAVTNPFGSLQIAPDGKIYLARWNEAFLGVINNPNLLGQNCDFILDGLSLNGQDSRLGLPNYIDNYFNEFDTYDFCQPLNIKEYDEDSFEIYPNPVSDYLFINLNKAFENLNIEVLNTLGQEIMKFNYSNTTKLKLNLNKLPKGLYFLKLNTNGGSIIEKILKK</sequence>